<dbReference type="PIRSF" id="PIRSF035170">
    <property type="entry name" value="HD_phosphohydro"/>
    <property type="match status" value="1"/>
</dbReference>
<gene>
    <name evidence="1" type="ORF">FHS83_001860</name>
</gene>
<evidence type="ECO:0000313" key="2">
    <source>
        <dbReference type="Proteomes" id="UP000570514"/>
    </source>
</evidence>
<protein>
    <submittedName>
        <fullName evidence="1">Putative metal-dependent HD superfamily phosphohydrolase</fullName>
    </submittedName>
</protein>
<accession>A0A846MZV4</accession>
<reference evidence="1 2" key="1">
    <citation type="submission" date="2020-03" db="EMBL/GenBank/DDBJ databases">
        <title>Genomic Encyclopedia of Type Strains, Phase IV (KMG-IV): sequencing the most valuable type-strain genomes for metagenomic binning, comparative biology and taxonomic classification.</title>
        <authorList>
            <person name="Goeker M."/>
        </authorList>
    </citation>
    <scope>NUCLEOTIDE SEQUENCE [LARGE SCALE GENOMIC DNA]</scope>
    <source>
        <strain evidence="1 2">DSM 19867</strain>
    </source>
</reference>
<proteinExistence type="predicted"/>
<dbReference type="Proteomes" id="UP000570514">
    <property type="component" value="Unassembled WGS sequence"/>
</dbReference>
<dbReference type="PANTHER" id="PTHR21174:SF0">
    <property type="entry name" value="HD PHOSPHOHYDROLASE FAMILY PROTEIN-RELATED"/>
    <property type="match status" value="1"/>
</dbReference>
<dbReference type="InterPro" id="IPR009218">
    <property type="entry name" value="HD_phosphohydro"/>
</dbReference>
<keyword evidence="2" id="KW-1185">Reference proteome</keyword>
<dbReference type="GO" id="GO:0016787">
    <property type="term" value="F:hydrolase activity"/>
    <property type="evidence" value="ECO:0007669"/>
    <property type="project" value="UniProtKB-KW"/>
</dbReference>
<dbReference type="SUPFAM" id="SSF109604">
    <property type="entry name" value="HD-domain/PDEase-like"/>
    <property type="match status" value="1"/>
</dbReference>
<dbReference type="AlphaFoldDB" id="A0A846MZV4"/>
<dbReference type="EMBL" id="JAASRM010000001">
    <property type="protein sequence ID" value="NIK88542.1"/>
    <property type="molecule type" value="Genomic_DNA"/>
</dbReference>
<keyword evidence="1" id="KW-0378">Hydrolase</keyword>
<comment type="caution">
    <text evidence="1">The sequence shown here is derived from an EMBL/GenBank/DDBJ whole genome shotgun (WGS) entry which is preliminary data.</text>
</comment>
<dbReference type="PANTHER" id="PTHR21174">
    <property type="match status" value="1"/>
</dbReference>
<evidence type="ECO:0000313" key="1">
    <source>
        <dbReference type="EMBL" id="NIK88542.1"/>
    </source>
</evidence>
<dbReference type="RefSeq" id="WP_167082713.1">
    <property type="nucleotide sequence ID" value="NZ_BAAADC010000001.1"/>
</dbReference>
<dbReference type="Gene3D" id="1.10.3210.10">
    <property type="entry name" value="Hypothetical protein af1432"/>
    <property type="match status" value="1"/>
</dbReference>
<sequence length="206" mass="23660">MSDHLLILLKDQFQRAFAAAKVTAPKGVFEALCDRYREPHRAYHTLQHINECLGHLKTVRNAPPAVAIALWFHDAIYDPQRQDNEERSAAWAREILGKTPLADQVEKMILATKHGAITIDVYERLVADIDLAILAAGEPRYSEYEAQIRREYAYLDDAAYRAERFKLLRSFSDRVYIYGSAEFRALETRARKNLERSINALIVGKK</sequence>
<organism evidence="1 2">
    <name type="scientific">Rhizomicrobium palustre</name>
    <dbReference type="NCBI Taxonomy" id="189966"/>
    <lineage>
        <taxon>Bacteria</taxon>
        <taxon>Pseudomonadati</taxon>
        <taxon>Pseudomonadota</taxon>
        <taxon>Alphaproteobacteria</taxon>
        <taxon>Micropepsales</taxon>
        <taxon>Micropepsaceae</taxon>
        <taxon>Rhizomicrobium</taxon>
    </lineage>
</organism>
<name>A0A846MZV4_9PROT</name>